<keyword evidence="2" id="KW-1185">Reference proteome</keyword>
<organism evidence="1 2">
    <name type="scientific">Chionoecetes opilio</name>
    <name type="common">Atlantic snow crab</name>
    <name type="synonym">Cancer opilio</name>
    <dbReference type="NCBI Taxonomy" id="41210"/>
    <lineage>
        <taxon>Eukaryota</taxon>
        <taxon>Metazoa</taxon>
        <taxon>Ecdysozoa</taxon>
        <taxon>Arthropoda</taxon>
        <taxon>Crustacea</taxon>
        <taxon>Multicrustacea</taxon>
        <taxon>Malacostraca</taxon>
        <taxon>Eumalacostraca</taxon>
        <taxon>Eucarida</taxon>
        <taxon>Decapoda</taxon>
        <taxon>Pleocyemata</taxon>
        <taxon>Brachyura</taxon>
        <taxon>Eubrachyura</taxon>
        <taxon>Majoidea</taxon>
        <taxon>Majidae</taxon>
        <taxon>Chionoecetes</taxon>
    </lineage>
</organism>
<gene>
    <name evidence="1" type="ORF">GWK47_007813</name>
</gene>
<protein>
    <submittedName>
        <fullName evidence="1">Uncharacterized protein</fullName>
    </submittedName>
</protein>
<sequence length="131" mass="14250">MSFLAPWAHQVAPRVGCHIHHHFCYVHLALLGCLTQLCPDNLQAGRFMSLAAAATWLFGAPEDDVLSGAILGKGTVTRTLGKSFRIFGQCPPRGPMTCRRLPGGTARNIFTSLPSMTAAPHRPLRLLYAEL</sequence>
<accession>A0A8J4XZX8</accession>
<reference evidence="1" key="1">
    <citation type="submission" date="2020-07" db="EMBL/GenBank/DDBJ databases">
        <title>The High-quality genome of the commercially important snow crab, Chionoecetes opilio.</title>
        <authorList>
            <person name="Jeong J.-H."/>
            <person name="Ryu S."/>
        </authorList>
    </citation>
    <scope>NUCLEOTIDE SEQUENCE</scope>
    <source>
        <strain evidence="1">MADBK_172401_WGS</strain>
        <tissue evidence="1">Digestive gland</tissue>
    </source>
</reference>
<dbReference type="EMBL" id="JACEEZ010016425">
    <property type="protein sequence ID" value="KAG0718225.1"/>
    <property type="molecule type" value="Genomic_DNA"/>
</dbReference>
<dbReference type="AlphaFoldDB" id="A0A8J4XZX8"/>
<dbReference type="Proteomes" id="UP000770661">
    <property type="component" value="Unassembled WGS sequence"/>
</dbReference>
<proteinExistence type="predicted"/>
<comment type="caution">
    <text evidence="1">The sequence shown here is derived from an EMBL/GenBank/DDBJ whole genome shotgun (WGS) entry which is preliminary data.</text>
</comment>
<evidence type="ECO:0000313" key="1">
    <source>
        <dbReference type="EMBL" id="KAG0718225.1"/>
    </source>
</evidence>
<evidence type="ECO:0000313" key="2">
    <source>
        <dbReference type="Proteomes" id="UP000770661"/>
    </source>
</evidence>
<name>A0A8J4XZX8_CHIOP</name>